<dbReference type="EMBL" id="QTJR01000005">
    <property type="protein sequence ID" value="RDY67461.1"/>
    <property type="molecule type" value="Genomic_DNA"/>
</dbReference>
<feature type="modified residue" description="4-aspartylphosphate" evidence="2">
    <location>
        <position position="86"/>
    </location>
</feature>
<dbReference type="PANTHER" id="PTHR44591:SF3">
    <property type="entry name" value="RESPONSE REGULATORY DOMAIN-CONTAINING PROTEIN"/>
    <property type="match status" value="1"/>
</dbReference>
<dbReference type="GO" id="GO:0000160">
    <property type="term" value="P:phosphorelay signal transduction system"/>
    <property type="evidence" value="ECO:0007669"/>
    <property type="project" value="InterPro"/>
</dbReference>
<dbReference type="InterPro" id="IPR001789">
    <property type="entry name" value="Sig_transdc_resp-reg_receiver"/>
</dbReference>
<proteinExistence type="predicted"/>
<dbReference type="PANTHER" id="PTHR44591">
    <property type="entry name" value="STRESS RESPONSE REGULATOR PROTEIN 1"/>
    <property type="match status" value="1"/>
</dbReference>
<protein>
    <submittedName>
        <fullName evidence="4">Response regulator</fullName>
    </submittedName>
</protein>
<evidence type="ECO:0000313" key="5">
    <source>
        <dbReference type="Proteomes" id="UP000256829"/>
    </source>
</evidence>
<evidence type="ECO:0000256" key="1">
    <source>
        <dbReference type="ARBA" id="ARBA00022553"/>
    </source>
</evidence>
<dbReference type="InterPro" id="IPR011006">
    <property type="entry name" value="CheY-like_superfamily"/>
</dbReference>
<accession>A0A3D8VEH5</accession>
<dbReference type="SUPFAM" id="SSF52172">
    <property type="entry name" value="CheY-like"/>
    <property type="match status" value="1"/>
</dbReference>
<dbReference type="Gene3D" id="3.40.50.2300">
    <property type="match status" value="1"/>
</dbReference>
<dbReference type="Pfam" id="PF00072">
    <property type="entry name" value="Response_reg"/>
    <property type="match status" value="1"/>
</dbReference>
<gene>
    <name evidence="4" type="ORF">DX912_09315</name>
</gene>
<keyword evidence="1 2" id="KW-0597">Phosphoprotein</keyword>
<evidence type="ECO:0000259" key="3">
    <source>
        <dbReference type="PROSITE" id="PS50110"/>
    </source>
</evidence>
<evidence type="ECO:0000256" key="2">
    <source>
        <dbReference type="PROSITE-ProRule" id="PRU00169"/>
    </source>
</evidence>
<comment type="caution">
    <text evidence="4">The sequence shown here is derived from an EMBL/GenBank/DDBJ whole genome shotgun (WGS) entry which is preliminary data.</text>
</comment>
<keyword evidence="5" id="KW-1185">Reference proteome</keyword>
<dbReference type="PROSITE" id="PS50110">
    <property type="entry name" value="RESPONSE_REGULATORY"/>
    <property type="match status" value="1"/>
</dbReference>
<evidence type="ECO:0000313" key="4">
    <source>
        <dbReference type="EMBL" id="RDY67461.1"/>
    </source>
</evidence>
<name>A0A3D8VEH5_9GAMM</name>
<reference evidence="4 5" key="1">
    <citation type="submission" date="2018-08" db="EMBL/GenBank/DDBJ databases">
        <title>Lysobacter soli KCTC 22011, whole genome shotgun sequence.</title>
        <authorList>
            <person name="Zhang X."/>
            <person name="Feng G."/>
            <person name="Zhu H."/>
        </authorList>
    </citation>
    <scope>NUCLEOTIDE SEQUENCE [LARGE SCALE GENOMIC DNA]</scope>
    <source>
        <strain evidence="4 5">KCTC 22011</strain>
    </source>
</reference>
<dbReference type="Proteomes" id="UP000256829">
    <property type="component" value="Unassembled WGS sequence"/>
</dbReference>
<organism evidence="4 5">
    <name type="scientific">Lysobacter soli</name>
    <dbReference type="NCBI Taxonomy" id="453783"/>
    <lineage>
        <taxon>Bacteria</taxon>
        <taxon>Pseudomonadati</taxon>
        <taxon>Pseudomonadota</taxon>
        <taxon>Gammaproteobacteria</taxon>
        <taxon>Lysobacterales</taxon>
        <taxon>Lysobacteraceae</taxon>
        <taxon>Lysobacter</taxon>
    </lineage>
</organism>
<dbReference type="SMART" id="SM00448">
    <property type="entry name" value="REC"/>
    <property type="match status" value="1"/>
</dbReference>
<feature type="domain" description="Response regulatory" evidence="3">
    <location>
        <begin position="37"/>
        <end position="148"/>
    </location>
</feature>
<sequence>MAGPDVPAGVTLPAISRHRTPTPWTLRSRMEKTMKRSVLVVDDNVYLTRATAQALEAQGLQACGAMNATQALKLVAAQEFDGAIIDIDLKGRVDGVELLAAIRELRPGLCAVLTTGHEPGVVDPPEGVMLMRKPYRMSELVAAMFKQDAAA</sequence>
<dbReference type="AlphaFoldDB" id="A0A3D8VEH5"/>
<dbReference type="InterPro" id="IPR050595">
    <property type="entry name" value="Bact_response_regulator"/>
</dbReference>